<sequence>MFFTSLCIFFLTCFSSVLAGNAMRRFATNDNLVGRYCNRYDPPQGQFVCFQYIGNIRDHMTSTDASMHGYVNSAGNRFVVMFDGKTEAFSTDRMDVVISYSVPCLEVSTLDSGGDSREYQGCSWSPPILVY</sequence>
<name>A0A081CN28_PSEA2</name>
<dbReference type="Proteomes" id="UP000053758">
    <property type="component" value="Unassembled WGS sequence"/>
</dbReference>
<accession>A0A081CN28</accession>
<dbReference type="AlphaFoldDB" id="A0A081CN28"/>
<dbReference type="OrthoDB" id="10323148at2759"/>
<keyword evidence="2" id="KW-1185">Reference proteome</keyword>
<dbReference type="RefSeq" id="XP_014653718.1">
    <property type="nucleotide sequence ID" value="XM_014798232.1"/>
</dbReference>
<evidence type="ECO:0000313" key="1">
    <source>
        <dbReference type="EMBL" id="GAK68074.1"/>
    </source>
</evidence>
<evidence type="ECO:0000313" key="2">
    <source>
        <dbReference type="Proteomes" id="UP000053758"/>
    </source>
</evidence>
<protein>
    <submittedName>
        <fullName evidence="1">Uncharacterized protein</fullName>
    </submittedName>
</protein>
<organism evidence="1 2">
    <name type="scientific">Pseudozyma antarctica</name>
    <name type="common">Yeast</name>
    <name type="synonym">Candida antarctica</name>
    <dbReference type="NCBI Taxonomy" id="84753"/>
    <lineage>
        <taxon>Eukaryota</taxon>
        <taxon>Fungi</taxon>
        <taxon>Dikarya</taxon>
        <taxon>Basidiomycota</taxon>
        <taxon>Ustilaginomycotina</taxon>
        <taxon>Ustilaginomycetes</taxon>
        <taxon>Ustilaginales</taxon>
        <taxon>Ustilaginaceae</taxon>
        <taxon>Moesziomyces</taxon>
    </lineage>
</organism>
<reference evidence="2" key="1">
    <citation type="journal article" date="2014" name="Genome Announc.">
        <title>Draft Genome Sequence of the Yeast Pseudozyma antarctica Type Strain JCM10317, a Producer of the Glycolipid Biosurfactants, Mannosylerythritol Lipids.</title>
        <authorList>
            <person name="Saika A."/>
            <person name="Koike H."/>
            <person name="Hori T."/>
            <person name="Fukuoka T."/>
            <person name="Sato S."/>
            <person name="Habe H."/>
            <person name="Kitamoto D."/>
            <person name="Morita T."/>
        </authorList>
    </citation>
    <scope>NUCLEOTIDE SEQUENCE [LARGE SCALE GENOMIC DNA]</scope>
    <source>
        <strain evidence="2">JCM 10317</strain>
    </source>
</reference>
<dbReference type="HOGENOM" id="CLU_100274_0_0_1"/>
<proteinExistence type="predicted"/>
<dbReference type="EMBL" id="DF830104">
    <property type="protein sequence ID" value="GAK68074.1"/>
    <property type="molecule type" value="Genomic_DNA"/>
</dbReference>
<dbReference type="GeneID" id="26307120"/>
<gene>
    <name evidence="1" type="ORF">PAN0_037c6307</name>
</gene>